<dbReference type="AlphaFoldDB" id="A0A4R5L0T2"/>
<dbReference type="GO" id="GO:0016829">
    <property type="term" value="F:lyase activity"/>
    <property type="evidence" value="ECO:0007669"/>
    <property type="project" value="UniProtKB-KW"/>
</dbReference>
<name>A0A4R5L0T2_9BACL</name>
<evidence type="ECO:0000313" key="1">
    <source>
        <dbReference type="EMBL" id="TDG00971.1"/>
    </source>
</evidence>
<comment type="caution">
    <text evidence="1">The sequence shown here is derived from an EMBL/GenBank/DDBJ whole genome shotgun (WGS) entry which is preliminary data.</text>
</comment>
<protein>
    <submittedName>
        <fullName evidence="1">Carbon-phosphorus lyase complex subunit PhnJ</fullName>
    </submittedName>
</protein>
<dbReference type="InterPro" id="IPR010306">
    <property type="entry name" value="PhnJ"/>
</dbReference>
<dbReference type="SFLD" id="SFLDF00379">
    <property type="entry name" value="Phosphonate_metabolism_(PhnJ)"/>
    <property type="match status" value="1"/>
</dbReference>
<proteinExistence type="predicted"/>
<accession>A0A4R5L0T2</accession>
<dbReference type="OrthoDB" id="9803851at2"/>
<sequence>MTVRKQNANQGPFQVSAYNFAFLDEGSKREIRRQSLKAVAIPGYQVPFASRELPIGRGWGTGGLQLTLSLLGRDDTFKVIDQGNDDSVNAVSIRRLVEETSGIRTTEDTAEASIIQSRHRIPEERLGEEQILVLQVPQPEPLRKVEPREEMTRRRHAEMDYSAMWLTLYESIVRWGSITLGADYPVMVHRRYIMAPSPIPRWDNEKLHQADHLSLFGAGREKKIYAVPPYTDVTPLQFEDYPFEIETFAGRACRHCGSAHTFLDEVTDETNATVYQCSDTAYCQKRQGKRG</sequence>
<dbReference type="Pfam" id="PF06007">
    <property type="entry name" value="PhnJ"/>
    <property type="match status" value="1"/>
</dbReference>
<dbReference type="SFLD" id="SFLDG01115">
    <property type="entry name" value="Phosphonate_metabolism_(PhnJ)"/>
    <property type="match status" value="1"/>
</dbReference>
<reference evidence="1 2" key="1">
    <citation type="submission" date="2019-03" db="EMBL/GenBank/DDBJ databases">
        <title>This is whole genome sequence of Paenibacillus sp MS74 strain.</title>
        <authorList>
            <person name="Trinh H.N."/>
        </authorList>
    </citation>
    <scope>NUCLEOTIDE SEQUENCE [LARGE SCALE GENOMIC DNA]</scope>
    <source>
        <strain evidence="1 2">MS74</strain>
    </source>
</reference>
<keyword evidence="1" id="KW-0456">Lyase</keyword>
<keyword evidence="2" id="KW-1185">Reference proteome</keyword>
<gene>
    <name evidence="1" type="ORF">E1757_02735</name>
</gene>
<dbReference type="GO" id="GO:0019700">
    <property type="term" value="P:organic phosphonate catabolic process"/>
    <property type="evidence" value="ECO:0007669"/>
    <property type="project" value="InterPro"/>
</dbReference>
<dbReference type="Proteomes" id="UP000295636">
    <property type="component" value="Unassembled WGS sequence"/>
</dbReference>
<organism evidence="1 2">
    <name type="scientific">Paenibacillus piri</name>
    <dbReference type="NCBI Taxonomy" id="2547395"/>
    <lineage>
        <taxon>Bacteria</taxon>
        <taxon>Bacillati</taxon>
        <taxon>Bacillota</taxon>
        <taxon>Bacilli</taxon>
        <taxon>Bacillales</taxon>
        <taxon>Paenibacillaceae</taxon>
        <taxon>Paenibacillus</taxon>
    </lineage>
</organism>
<dbReference type="SFLD" id="SFLDS00033">
    <property type="entry name" value="Radical_SAM_Phosphonate_Metabo"/>
    <property type="match status" value="1"/>
</dbReference>
<dbReference type="GO" id="GO:0051539">
    <property type="term" value="F:4 iron, 4 sulfur cluster binding"/>
    <property type="evidence" value="ECO:0007669"/>
    <property type="project" value="InterPro"/>
</dbReference>
<dbReference type="EMBL" id="SMRT01000001">
    <property type="protein sequence ID" value="TDG00971.1"/>
    <property type="molecule type" value="Genomic_DNA"/>
</dbReference>
<evidence type="ECO:0000313" key="2">
    <source>
        <dbReference type="Proteomes" id="UP000295636"/>
    </source>
</evidence>
<dbReference type="PIRSF" id="PIRSF011468">
    <property type="entry name" value="PhnJ"/>
    <property type="match status" value="1"/>
</dbReference>